<comment type="caution">
    <text evidence="2">The sequence shown here is derived from an EMBL/GenBank/DDBJ whole genome shotgun (WGS) entry which is preliminary data.</text>
</comment>
<dbReference type="InterPro" id="IPR047640">
    <property type="entry name" value="RpiR-like"/>
</dbReference>
<sequence length="181" mass="19238">MGVHDLDLQASSRSLDAAVFEKVADLLADENRRLHLAAVASGRPVMRYFATLLGYLRGNVVLLDGPDVWAHAAAGIDSDSVVMVSVFDRSPAPVAALIETASEAGASTVMVTNRPGGPLTAEVDHLLAITSQSSPMFRSRVPLMAVLEALLDAICVRVEGADERAGRIEEFFERAGSYVTS</sequence>
<feature type="domain" description="SIS" evidence="1">
    <location>
        <begin position="23"/>
        <end position="164"/>
    </location>
</feature>
<dbReference type="InterPro" id="IPR001347">
    <property type="entry name" value="SIS_dom"/>
</dbReference>
<dbReference type="GO" id="GO:0097367">
    <property type="term" value="F:carbohydrate derivative binding"/>
    <property type="evidence" value="ECO:0007669"/>
    <property type="project" value="InterPro"/>
</dbReference>
<gene>
    <name evidence="2" type="ORF">CYJ26_06690</name>
</gene>
<organism evidence="2 3">
    <name type="scientific">Actinomyces urogenitalis</name>
    <dbReference type="NCBI Taxonomy" id="103621"/>
    <lineage>
        <taxon>Bacteria</taxon>
        <taxon>Bacillati</taxon>
        <taxon>Actinomycetota</taxon>
        <taxon>Actinomycetes</taxon>
        <taxon>Actinomycetales</taxon>
        <taxon>Actinomycetaceae</taxon>
        <taxon>Actinomyces</taxon>
    </lineage>
</organism>
<dbReference type="InterPro" id="IPR046348">
    <property type="entry name" value="SIS_dom_sf"/>
</dbReference>
<dbReference type="SUPFAM" id="SSF53697">
    <property type="entry name" value="SIS domain"/>
    <property type="match status" value="1"/>
</dbReference>
<dbReference type="RefSeq" id="WP_006547919.1">
    <property type="nucleotide sequence ID" value="NZ_JAHAIH010000009.1"/>
</dbReference>
<evidence type="ECO:0000313" key="2">
    <source>
        <dbReference type="EMBL" id="PKY98508.1"/>
    </source>
</evidence>
<accession>A0A2I1KSD0</accession>
<dbReference type="PANTHER" id="PTHR30514">
    <property type="entry name" value="GLUCOKINASE"/>
    <property type="match status" value="1"/>
</dbReference>
<reference evidence="2 3" key="1">
    <citation type="submission" date="2017-12" db="EMBL/GenBank/DDBJ databases">
        <title>Phylogenetic diversity of female urinary microbiome.</title>
        <authorList>
            <person name="Thomas-White K."/>
            <person name="Wolfe A.J."/>
        </authorList>
    </citation>
    <scope>NUCLEOTIDE SEQUENCE [LARGE SCALE GENOMIC DNA]</scope>
    <source>
        <strain evidence="2 3">UMB0319</strain>
    </source>
</reference>
<dbReference type="EMBL" id="PKHA01000006">
    <property type="protein sequence ID" value="PKY98508.1"/>
    <property type="molecule type" value="Genomic_DNA"/>
</dbReference>
<dbReference type="InterPro" id="IPR035472">
    <property type="entry name" value="RpiR-like_SIS"/>
</dbReference>
<dbReference type="GeneID" id="81708618"/>
<proteinExistence type="predicted"/>
<evidence type="ECO:0000313" key="3">
    <source>
        <dbReference type="Proteomes" id="UP000234778"/>
    </source>
</evidence>
<evidence type="ECO:0000259" key="1">
    <source>
        <dbReference type="PROSITE" id="PS51464"/>
    </source>
</evidence>
<dbReference type="AlphaFoldDB" id="A0A2I1KSD0"/>
<dbReference type="Gene3D" id="3.40.50.10490">
    <property type="entry name" value="Glucose-6-phosphate isomerase like protein, domain 1"/>
    <property type="match status" value="1"/>
</dbReference>
<name>A0A2I1KSD0_9ACTO</name>
<dbReference type="Proteomes" id="UP000234778">
    <property type="component" value="Unassembled WGS sequence"/>
</dbReference>
<dbReference type="GO" id="GO:0003677">
    <property type="term" value="F:DNA binding"/>
    <property type="evidence" value="ECO:0007669"/>
    <property type="project" value="InterPro"/>
</dbReference>
<dbReference type="GO" id="GO:1901135">
    <property type="term" value="P:carbohydrate derivative metabolic process"/>
    <property type="evidence" value="ECO:0007669"/>
    <property type="project" value="InterPro"/>
</dbReference>
<dbReference type="GO" id="GO:0003700">
    <property type="term" value="F:DNA-binding transcription factor activity"/>
    <property type="evidence" value="ECO:0007669"/>
    <property type="project" value="InterPro"/>
</dbReference>
<dbReference type="PROSITE" id="PS51464">
    <property type="entry name" value="SIS"/>
    <property type="match status" value="1"/>
</dbReference>
<dbReference type="CDD" id="cd05013">
    <property type="entry name" value="SIS_RpiR"/>
    <property type="match status" value="1"/>
</dbReference>
<dbReference type="Pfam" id="PF01380">
    <property type="entry name" value="SIS"/>
    <property type="match status" value="1"/>
</dbReference>
<protein>
    <submittedName>
        <fullName evidence="2">MurR/RpiR family transcriptional regulator</fullName>
    </submittedName>
</protein>